<gene>
    <name evidence="2" type="ORF">HNP63_000918</name>
</gene>
<dbReference type="NCBIfam" id="NF033729">
    <property type="entry name" value="borfam54_2"/>
    <property type="match status" value="1"/>
</dbReference>
<protein>
    <submittedName>
        <fullName evidence="2">Uncharacterized protein</fullName>
    </submittedName>
</protein>
<organism evidence="2 3">
    <name type="scientific">Borreliella afzelii</name>
    <name type="common">Borrelia afzelii</name>
    <dbReference type="NCBI Taxonomy" id="29518"/>
    <lineage>
        <taxon>Bacteria</taxon>
        <taxon>Pseudomonadati</taxon>
        <taxon>Spirochaetota</taxon>
        <taxon>Spirochaetia</taxon>
        <taxon>Spirochaetales</taxon>
        <taxon>Borreliaceae</taxon>
        <taxon>Borreliella</taxon>
    </lineage>
</organism>
<name>A0AB34Z4G4_BORAF</name>
<feature type="signal peptide" evidence="1">
    <location>
        <begin position="1"/>
        <end position="27"/>
    </location>
</feature>
<evidence type="ECO:0000256" key="1">
    <source>
        <dbReference type="SAM" id="SignalP"/>
    </source>
</evidence>
<comment type="caution">
    <text evidence="2">The sequence shown here is derived from an EMBL/GenBank/DDBJ whole genome shotgun (WGS) entry which is preliminary data.</text>
</comment>
<dbReference type="Gene3D" id="1.10.3160.10">
    <property type="entry name" value="Bbcrasp-1"/>
    <property type="match status" value="1"/>
</dbReference>
<dbReference type="AlphaFoldDB" id="A0AB34Z4G4"/>
<dbReference type="NCBIfam" id="NF033728">
    <property type="entry name" value="borfam54_1"/>
    <property type="match status" value="1"/>
</dbReference>
<dbReference type="Pfam" id="PF05714">
    <property type="entry name" value="PFam54_60"/>
    <property type="match status" value="1"/>
</dbReference>
<proteinExistence type="predicted"/>
<feature type="chain" id="PRO_5044336748" evidence="1">
    <location>
        <begin position="28"/>
        <end position="293"/>
    </location>
</feature>
<reference evidence="2 3" key="1">
    <citation type="submission" date="2020-08" db="EMBL/GenBank/DDBJ databases">
        <title>Genomic Encyclopedia of Type Strains, Phase IV (KMG-IV): sequencing the most valuable type-strain genomes for metagenomic binning, comparative biology and taxonomic classification.</title>
        <authorList>
            <person name="Goeker M."/>
        </authorList>
    </citation>
    <scope>NUCLEOTIDE SEQUENCE [LARGE SCALE GENOMIC DNA]</scope>
    <source>
        <strain evidence="2 3">DSM 10508</strain>
    </source>
</reference>
<accession>A0AB34Z4G4</accession>
<dbReference type="NCBIfam" id="NF033730">
    <property type="entry name" value="borfam54_3"/>
    <property type="match status" value="1"/>
</dbReference>
<dbReference type="RefSeq" id="WP_183227335.1">
    <property type="nucleotide sequence ID" value="NZ_JACHGM010000003.1"/>
</dbReference>
<dbReference type="EMBL" id="JACHGM010000003">
    <property type="protein sequence ID" value="MBB5141497.1"/>
    <property type="molecule type" value="Genomic_DNA"/>
</dbReference>
<evidence type="ECO:0000313" key="3">
    <source>
        <dbReference type="Proteomes" id="UP000529652"/>
    </source>
</evidence>
<evidence type="ECO:0000313" key="2">
    <source>
        <dbReference type="EMBL" id="MBB5141497.1"/>
    </source>
</evidence>
<sequence length="293" mass="34357">MKKNTVYKILKLFTITLLFSCSFYSKSNNTEAISELQQNSIEIKNSGIGKTENLKNIQNLQQNQLLNNEKEMVIKNFTQRLNENEKLIQKIGPNISIFAPKINKDVLKIEPIDQFRINKNTFPENTQSHILNLTLKDNQIRRLFYSSLDYNENKIKKLISILEQASSSTGYHYNVIGLIFWTGFKTQESFEKAVNLLTKNEQRRLMFNFDTKTVKDIQEKFEKLMQNRNDWIKTVEKIIDEYDNNIANVKADGMILGEMLRLEYDHKLNPDESMRIANDIETLLKACCDHTHY</sequence>
<dbReference type="InterPro" id="IPR008421">
    <property type="entry name" value="Borrelia_lipoprotein_PFam54/60"/>
</dbReference>
<keyword evidence="1" id="KW-0732">Signal</keyword>
<dbReference type="Proteomes" id="UP000529652">
    <property type="component" value="Unassembled WGS sequence"/>
</dbReference>